<keyword evidence="7" id="KW-0456">Lyase</keyword>
<dbReference type="PANTHER" id="PTHR32308">
    <property type="entry name" value="LYASE BETA SUBUNIT, PUTATIVE (AFU_ORTHOLOGUE AFUA_4G13030)-RELATED"/>
    <property type="match status" value="1"/>
</dbReference>
<name>A0A8H3XA54_GIGMA</name>
<comment type="caution">
    <text evidence="7">The sequence shown here is derived from an EMBL/GenBank/DDBJ whole genome shotgun (WGS) entry which is preliminary data.</text>
</comment>
<evidence type="ECO:0000256" key="3">
    <source>
        <dbReference type="ARBA" id="ARBA00022842"/>
    </source>
</evidence>
<dbReference type="GO" id="GO:0016829">
    <property type="term" value="F:lyase activity"/>
    <property type="evidence" value="ECO:0007669"/>
    <property type="project" value="UniProtKB-KW"/>
</dbReference>
<protein>
    <submittedName>
        <fullName evidence="7">Citrate lyase beta subunit</fullName>
    </submittedName>
</protein>
<feature type="binding site" evidence="4">
    <location>
        <position position="117"/>
    </location>
    <ligand>
        <name>substrate</name>
    </ligand>
</feature>
<keyword evidence="3 5" id="KW-0460">Magnesium</keyword>
<dbReference type="GO" id="GO:0000287">
    <property type="term" value="F:magnesium ion binding"/>
    <property type="evidence" value="ECO:0007669"/>
    <property type="project" value="TreeGrafter"/>
</dbReference>
<keyword evidence="8" id="KW-1185">Reference proteome</keyword>
<gene>
    <name evidence="7" type="ORF">F8M41_005792</name>
</gene>
<evidence type="ECO:0000256" key="4">
    <source>
        <dbReference type="PIRSR" id="PIRSR015582-1"/>
    </source>
</evidence>
<accession>A0A8H3XA54</accession>
<dbReference type="AlphaFoldDB" id="A0A8H3XA54"/>
<dbReference type="GO" id="GO:0006107">
    <property type="term" value="P:oxaloacetate metabolic process"/>
    <property type="evidence" value="ECO:0007669"/>
    <property type="project" value="TreeGrafter"/>
</dbReference>
<evidence type="ECO:0000256" key="5">
    <source>
        <dbReference type="PIRSR" id="PIRSR015582-2"/>
    </source>
</evidence>
<dbReference type="InterPro" id="IPR015813">
    <property type="entry name" value="Pyrv/PenolPyrv_kinase-like_dom"/>
</dbReference>
<evidence type="ECO:0000259" key="6">
    <source>
        <dbReference type="Pfam" id="PF03328"/>
    </source>
</evidence>
<dbReference type="Gene3D" id="3.20.20.60">
    <property type="entry name" value="Phosphoenolpyruvate-binding domains"/>
    <property type="match status" value="1"/>
</dbReference>
<dbReference type="InterPro" id="IPR011206">
    <property type="entry name" value="Citrate_lyase_beta/mcl1/mcl2"/>
</dbReference>
<evidence type="ECO:0000313" key="8">
    <source>
        <dbReference type="Proteomes" id="UP000439903"/>
    </source>
</evidence>
<feature type="domain" description="HpcH/HpaI aldolase/citrate lyase" evidence="6">
    <location>
        <begin position="55"/>
        <end position="274"/>
    </location>
</feature>
<dbReference type="SUPFAM" id="SSF51621">
    <property type="entry name" value="Phosphoenolpyruvate/pyruvate domain"/>
    <property type="match status" value="1"/>
</dbReference>
<evidence type="ECO:0000256" key="2">
    <source>
        <dbReference type="ARBA" id="ARBA00022723"/>
    </source>
</evidence>
<dbReference type="OrthoDB" id="1773at2759"/>
<feature type="binding site" evidence="5">
    <location>
        <position position="206"/>
    </location>
    <ligand>
        <name>Mg(2+)</name>
        <dbReference type="ChEBI" id="CHEBI:18420"/>
    </ligand>
</feature>
<organism evidence="7 8">
    <name type="scientific">Gigaspora margarita</name>
    <dbReference type="NCBI Taxonomy" id="4874"/>
    <lineage>
        <taxon>Eukaryota</taxon>
        <taxon>Fungi</taxon>
        <taxon>Fungi incertae sedis</taxon>
        <taxon>Mucoromycota</taxon>
        <taxon>Glomeromycotina</taxon>
        <taxon>Glomeromycetes</taxon>
        <taxon>Diversisporales</taxon>
        <taxon>Gigasporaceae</taxon>
        <taxon>Gigaspora</taxon>
    </lineage>
</organism>
<dbReference type="InterPro" id="IPR005000">
    <property type="entry name" value="Aldolase/citrate-lyase_domain"/>
</dbReference>
<comment type="cofactor">
    <cofactor evidence="1">
        <name>Mg(2+)</name>
        <dbReference type="ChEBI" id="CHEBI:18420"/>
    </cofactor>
</comment>
<evidence type="ECO:0000256" key="1">
    <source>
        <dbReference type="ARBA" id="ARBA00001946"/>
    </source>
</evidence>
<sequence length="352" mass="39523">MHMLYTLRTFFAPQRTFPRISHVLSRDFSRLTRHYTSDAQKNVVIPKHTTPRPRRALFYVPGSEERKIKSSLKVTADSIVYDLEDGVASNRKAIAREMIFDALGASLANEKSEKAVRINAVGSGMELDDLNVILRSKNLEAIVIPKVNSVDDIKFVSRMIDLIAPDESRSKIRLLASIESALAIMNIKQIATSDPRLDALIFAAEDYCADVGIIRTQSRKEMLLARQTIVTAANAYELQAIDLVCVDFRNDSILTEECQEGREMGYVGKQAIHPRQIDIIQKMFLPDIQDVERAARIVYGYEQHSKKGIGAFDLDGKMIDLPMVKWAERILARALTGGMAIPEIKDENSVEA</sequence>
<dbReference type="PANTHER" id="PTHR32308:SF0">
    <property type="entry name" value="HPCH_HPAI ALDOLASE_CITRATE LYASE DOMAIN-CONTAINING PROTEIN"/>
    <property type="match status" value="1"/>
</dbReference>
<reference evidence="7 8" key="1">
    <citation type="journal article" date="2019" name="Environ. Microbiol.">
        <title>At the nexus of three kingdoms: the genome of the mycorrhizal fungus Gigaspora margarita provides insights into plant, endobacterial and fungal interactions.</title>
        <authorList>
            <person name="Venice F."/>
            <person name="Ghignone S."/>
            <person name="Salvioli di Fossalunga A."/>
            <person name="Amselem J."/>
            <person name="Novero M."/>
            <person name="Xianan X."/>
            <person name="Sedzielewska Toro K."/>
            <person name="Morin E."/>
            <person name="Lipzen A."/>
            <person name="Grigoriev I.V."/>
            <person name="Henrissat B."/>
            <person name="Martin F.M."/>
            <person name="Bonfante P."/>
        </authorList>
    </citation>
    <scope>NUCLEOTIDE SEQUENCE [LARGE SCALE GENOMIC DNA]</scope>
    <source>
        <strain evidence="7 8">BEG34</strain>
    </source>
</reference>
<dbReference type="PIRSF" id="PIRSF015582">
    <property type="entry name" value="Cit_lyase_B"/>
    <property type="match status" value="1"/>
</dbReference>
<dbReference type="EMBL" id="WTPW01001555">
    <property type="protein sequence ID" value="KAF0429073.1"/>
    <property type="molecule type" value="Genomic_DNA"/>
</dbReference>
<feature type="binding site" evidence="5">
    <location>
        <position position="179"/>
    </location>
    <ligand>
        <name>Mg(2+)</name>
        <dbReference type="ChEBI" id="CHEBI:18420"/>
    </ligand>
</feature>
<dbReference type="Pfam" id="PF03328">
    <property type="entry name" value="HpcH_HpaI"/>
    <property type="match status" value="1"/>
</dbReference>
<evidence type="ECO:0000313" key="7">
    <source>
        <dbReference type="EMBL" id="KAF0429073.1"/>
    </source>
</evidence>
<dbReference type="Proteomes" id="UP000439903">
    <property type="component" value="Unassembled WGS sequence"/>
</dbReference>
<feature type="binding site" evidence="4">
    <location>
        <position position="179"/>
    </location>
    <ligand>
        <name>substrate</name>
    </ligand>
</feature>
<dbReference type="InterPro" id="IPR040442">
    <property type="entry name" value="Pyrv_kinase-like_dom_sf"/>
</dbReference>
<proteinExistence type="predicted"/>
<keyword evidence="2 5" id="KW-0479">Metal-binding</keyword>